<dbReference type="InterPro" id="IPR019826">
    <property type="entry name" value="Carboxylesterase_B_AS"/>
</dbReference>
<organism evidence="5 6">
    <name type="scientific">Succinivibrio faecicola</name>
    <dbReference type="NCBI Taxonomy" id="2820300"/>
    <lineage>
        <taxon>Bacteria</taxon>
        <taxon>Pseudomonadati</taxon>
        <taxon>Pseudomonadota</taxon>
        <taxon>Gammaproteobacteria</taxon>
        <taxon>Aeromonadales</taxon>
        <taxon>Succinivibrionaceae</taxon>
        <taxon>Succinivibrio</taxon>
    </lineage>
</organism>
<feature type="chain" id="PRO_5044956487" description="Carboxylic ester hydrolase" evidence="3">
    <location>
        <begin position="19"/>
        <end position="516"/>
    </location>
</feature>
<feature type="domain" description="Carboxylesterase type B" evidence="4">
    <location>
        <begin position="20"/>
        <end position="502"/>
    </location>
</feature>
<comment type="caution">
    <text evidence="5">The sequence shown here is derived from an EMBL/GenBank/DDBJ whole genome shotgun (WGS) entry which is preliminary data.</text>
</comment>
<dbReference type="RefSeq" id="WP_219937178.1">
    <property type="nucleotide sequence ID" value="NZ_JAGFNY010000007.1"/>
</dbReference>
<dbReference type="Proteomes" id="UP000731465">
    <property type="component" value="Unassembled WGS sequence"/>
</dbReference>
<keyword evidence="2 3" id="KW-0378">Hydrolase</keyword>
<evidence type="ECO:0000313" key="6">
    <source>
        <dbReference type="Proteomes" id="UP000731465"/>
    </source>
</evidence>
<evidence type="ECO:0000256" key="1">
    <source>
        <dbReference type="ARBA" id="ARBA00005964"/>
    </source>
</evidence>
<evidence type="ECO:0000256" key="3">
    <source>
        <dbReference type="RuleBase" id="RU361235"/>
    </source>
</evidence>
<sequence>MRRIILSLIFVLSFSSFAAPTVDSMLGKITGIENDRAYIYKGIPYAKATTGDLRFAPPVKADSFVGEFKADKFCKIPFQSPFMNYPKLNGEGVDSLCLNVYTPKGAKVNDKYPVYMWIYGGAFVGGASSLPLYDGSEFAKDGIVFVSINYRLGAEGFYSSKSTKQLYGTTGNWGLLDMILALNWIKDNIKYFGGDPDNVTIGGESAGAFSVSALVLSPLTKGLFKRAVMESGTILSYPFVSMNQNDNQLIAYGHSEKLNSKFDIKDSMAGLADLRNIPPEILSNYCPLDLGFDNKDGSYLIPNFDGYVIPYEPYESLKNGEFNNVDILLGYNTNEGTMFVPPSVTDKQLDSVITYHHKKNGSNRINKLYSREIYQNPYDRSCEYIGDIAFNLGMKIFADNISKTNKVYMYHFDYAPEYMMRTPYKVGHASEIAYVFNNLQKNATKTQRQVADVFHRRVVNFIKTGNPNTDGNTEEKIIWNTYEENNSSVFRISDRQHMEAFKLKDRLEILESELFK</sequence>
<protein>
    <recommendedName>
        <fullName evidence="3">Carboxylic ester hydrolase</fullName>
        <ecNumber evidence="3">3.1.1.-</ecNumber>
    </recommendedName>
</protein>
<evidence type="ECO:0000256" key="2">
    <source>
        <dbReference type="ARBA" id="ARBA00022801"/>
    </source>
</evidence>
<dbReference type="InterPro" id="IPR050309">
    <property type="entry name" value="Type-B_Carboxylest/Lipase"/>
</dbReference>
<keyword evidence="3" id="KW-0732">Signal</keyword>
<comment type="similarity">
    <text evidence="1 3">Belongs to the type-B carboxylesterase/lipase family.</text>
</comment>
<proteinExistence type="inferred from homology"/>
<accession>A0ABS7DGG3</accession>
<dbReference type="EC" id="3.1.1.-" evidence="3"/>
<feature type="signal peptide" evidence="3">
    <location>
        <begin position="1"/>
        <end position="18"/>
    </location>
</feature>
<name>A0ABS7DGG3_9GAMM</name>
<dbReference type="InterPro" id="IPR002018">
    <property type="entry name" value="CarbesteraseB"/>
</dbReference>
<dbReference type="Pfam" id="PF00135">
    <property type="entry name" value="COesterase"/>
    <property type="match status" value="1"/>
</dbReference>
<dbReference type="SUPFAM" id="SSF53474">
    <property type="entry name" value="alpha/beta-Hydrolases"/>
    <property type="match status" value="1"/>
</dbReference>
<dbReference type="PANTHER" id="PTHR11559">
    <property type="entry name" value="CARBOXYLESTERASE"/>
    <property type="match status" value="1"/>
</dbReference>
<gene>
    <name evidence="5" type="ORF">J5V48_03525</name>
</gene>
<dbReference type="Gene3D" id="3.40.50.1820">
    <property type="entry name" value="alpha/beta hydrolase"/>
    <property type="match status" value="1"/>
</dbReference>
<reference evidence="5 6" key="1">
    <citation type="submission" date="2021-03" db="EMBL/GenBank/DDBJ databases">
        <title>Succinivibrio sp. nov. isolated from feces of cow.</title>
        <authorList>
            <person name="Choi J.-Y."/>
        </authorList>
    </citation>
    <scope>NUCLEOTIDE SEQUENCE [LARGE SCALE GENOMIC DNA]</scope>
    <source>
        <strain evidence="5 6">AGMB01872</strain>
    </source>
</reference>
<dbReference type="EMBL" id="JAGFNY010000007">
    <property type="protein sequence ID" value="MBW7569960.1"/>
    <property type="molecule type" value="Genomic_DNA"/>
</dbReference>
<evidence type="ECO:0000259" key="4">
    <source>
        <dbReference type="Pfam" id="PF00135"/>
    </source>
</evidence>
<dbReference type="PROSITE" id="PS00122">
    <property type="entry name" value="CARBOXYLESTERASE_B_1"/>
    <property type="match status" value="1"/>
</dbReference>
<keyword evidence="6" id="KW-1185">Reference proteome</keyword>
<dbReference type="InterPro" id="IPR029058">
    <property type="entry name" value="AB_hydrolase_fold"/>
</dbReference>
<evidence type="ECO:0000313" key="5">
    <source>
        <dbReference type="EMBL" id="MBW7569960.1"/>
    </source>
</evidence>